<dbReference type="AlphaFoldDB" id="A0A2R6QDF5"/>
<evidence type="ECO:0000256" key="3">
    <source>
        <dbReference type="ARBA" id="ARBA00023155"/>
    </source>
</evidence>
<evidence type="ECO:0000256" key="2">
    <source>
        <dbReference type="ARBA" id="ARBA00023125"/>
    </source>
</evidence>
<evidence type="ECO:0000256" key="1">
    <source>
        <dbReference type="ARBA" id="ARBA00023015"/>
    </source>
</evidence>
<evidence type="ECO:0000313" key="9">
    <source>
        <dbReference type="Proteomes" id="UP000241394"/>
    </source>
</evidence>
<dbReference type="Pfam" id="PF25797">
    <property type="entry name" value="PDF2_C"/>
    <property type="match status" value="1"/>
</dbReference>
<keyword evidence="5" id="KW-0539">Nucleus</keyword>
<reference evidence="8 9" key="1">
    <citation type="submission" date="2017-07" db="EMBL/GenBank/DDBJ databases">
        <title>An improved, manually edited Actinidia chinensis var. chinensis (kiwifruit) genome highlights the challenges associated with draft genomes and gene prediction in plants.</title>
        <authorList>
            <person name="Pilkington S."/>
            <person name="Crowhurst R."/>
            <person name="Hilario E."/>
            <person name="Nardozza S."/>
            <person name="Fraser L."/>
            <person name="Peng Y."/>
            <person name="Gunaseelan K."/>
            <person name="Simpson R."/>
            <person name="Tahir J."/>
            <person name="Deroles S."/>
            <person name="Templeton K."/>
            <person name="Luo Z."/>
            <person name="Davy M."/>
            <person name="Cheng C."/>
            <person name="Mcneilage M."/>
            <person name="Scaglione D."/>
            <person name="Liu Y."/>
            <person name="Zhang Q."/>
            <person name="Datson P."/>
            <person name="De Silva N."/>
            <person name="Gardiner S."/>
            <person name="Bassett H."/>
            <person name="Chagne D."/>
            <person name="Mccallum J."/>
            <person name="Dzierzon H."/>
            <person name="Deng C."/>
            <person name="Wang Y.-Y."/>
            <person name="Barron N."/>
            <person name="Manako K."/>
            <person name="Bowen J."/>
            <person name="Foster T."/>
            <person name="Erridge Z."/>
            <person name="Tiffin H."/>
            <person name="Waite C."/>
            <person name="Davies K."/>
            <person name="Grierson E."/>
            <person name="Laing W."/>
            <person name="Kirk R."/>
            <person name="Chen X."/>
            <person name="Wood M."/>
            <person name="Montefiori M."/>
            <person name="Brummell D."/>
            <person name="Schwinn K."/>
            <person name="Catanach A."/>
            <person name="Fullerton C."/>
            <person name="Li D."/>
            <person name="Meiyalaghan S."/>
            <person name="Nieuwenhuizen N."/>
            <person name="Read N."/>
            <person name="Prakash R."/>
            <person name="Hunter D."/>
            <person name="Zhang H."/>
            <person name="Mckenzie M."/>
            <person name="Knabel M."/>
            <person name="Harris A."/>
            <person name="Allan A."/>
            <person name="Chen A."/>
            <person name="Janssen B."/>
            <person name="Plunkett B."/>
            <person name="Dwamena C."/>
            <person name="Voogd C."/>
            <person name="Leif D."/>
            <person name="Lafferty D."/>
            <person name="Souleyre E."/>
            <person name="Varkonyi-Gasic E."/>
            <person name="Gambi F."/>
            <person name="Hanley J."/>
            <person name="Yao J.-L."/>
            <person name="Cheung J."/>
            <person name="David K."/>
            <person name="Warren B."/>
            <person name="Marsh K."/>
            <person name="Snowden K."/>
            <person name="Lin-Wang K."/>
            <person name="Brian L."/>
            <person name="Martinez-Sanchez M."/>
            <person name="Wang M."/>
            <person name="Ileperuma N."/>
            <person name="Macnee N."/>
            <person name="Campin R."/>
            <person name="Mcatee P."/>
            <person name="Drummond R."/>
            <person name="Espley R."/>
            <person name="Ireland H."/>
            <person name="Wu R."/>
            <person name="Atkinson R."/>
            <person name="Karunairetnam S."/>
            <person name="Bulley S."/>
            <person name="Chunkath S."/>
            <person name="Hanley Z."/>
            <person name="Storey R."/>
            <person name="Thrimawithana A."/>
            <person name="Thomson S."/>
            <person name="David C."/>
            <person name="Testolin R."/>
        </authorList>
    </citation>
    <scope>NUCLEOTIDE SEQUENCE [LARGE SCALE GENOMIC DNA]</scope>
    <source>
        <strain evidence="9">cv. Red5</strain>
        <tissue evidence="8">Young leaf</tissue>
    </source>
</reference>
<dbReference type="EMBL" id="NKQK01000017">
    <property type="protein sequence ID" value="PSS06158.1"/>
    <property type="molecule type" value="Genomic_DNA"/>
</dbReference>
<dbReference type="SMART" id="SM00234">
    <property type="entry name" value="START"/>
    <property type="match status" value="1"/>
</dbReference>
<dbReference type="OrthoDB" id="1569773at2759"/>
<dbReference type="PANTHER" id="PTHR45654:SF15">
    <property type="entry name" value="HOMEOBOX-LEUCINE ZIPPER PROTEIN PROTODERMAL FACTOR 2-LIKE"/>
    <property type="match status" value="1"/>
</dbReference>
<dbReference type="Proteomes" id="UP000241394">
    <property type="component" value="Chromosome LG17"/>
</dbReference>
<organism evidence="8 9">
    <name type="scientific">Actinidia chinensis var. chinensis</name>
    <name type="common">Chinese soft-hair kiwi</name>
    <dbReference type="NCBI Taxonomy" id="1590841"/>
    <lineage>
        <taxon>Eukaryota</taxon>
        <taxon>Viridiplantae</taxon>
        <taxon>Streptophyta</taxon>
        <taxon>Embryophyta</taxon>
        <taxon>Tracheophyta</taxon>
        <taxon>Spermatophyta</taxon>
        <taxon>Magnoliopsida</taxon>
        <taxon>eudicotyledons</taxon>
        <taxon>Gunneridae</taxon>
        <taxon>Pentapetalae</taxon>
        <taxon>asterids</taxon>
        <taxon>Ericales</taxon>
        <taxon>Actinidiaceae</taxon>
        <taxon>Actinidia</taxon>
    </lineage>
</organism>
<feature type="region of interest" description="Disordered" evidence="6">
    <location>
        <begin position="1"/>
        <end position="45"/>
    </location>
</feature>
<feature type="domain" description="START" evidence="7">
    <location>
        <begin position="66"/>
        <end position="326"/>
    </location>
</feature>
<dbReference type="InParanoid" id="A0A2R6QDF5"/>
<evidence type="ECO:0000256" key="6">
    <source>
        <dbReference type="SAM" id="MobiDB-lite"/>
    </source>
</evidence>
<accession>A0A2R6QDF5</accession>
<keyword evidence="4" id="KW-0804">Transcription</keyword>
<keyword evidence="1" id="KW-0805">Transcription regulation</keyword>
<dbReference type="InterPro" id="IPR042160">
    <property type="entry name" value="HD-Zip_IV"/>
</dbReference>
<sequence length="564" mass="62715">MGSQSESMSSELSGSAEMEESTSVSVSFMTPQNSTETDSDEEQSPMALGTDLHRASDLLVSVSVQAEVNRPKITNLVMAAMEELTQLALEEEKMWLVDPDTGNRVLNNVEYNRRFGPLDPALEEVLRLIKTEGPLQLLDLNNTLQSTEVGSISLQTEASIETGLVCTTPIILVEMFLNVEQWSLLFSSIVAEARLLEVLSRGEQENLDGAIQVIAAEFHVSSPLVHTREGYFARYCKQLGFDSWVVVDVSLESIFPNPATKFIRRPSGCVIQAVQNGYSKVTWIEHLEVDNTLVHHLFKPLVVSGYAFGAKRWIGTLACQCDRVASYLDDRVMLMRDGRRNLLKLADRLVRNYYSSVSASSENVWKSIPVAGAEDILITTNYNDDHPEMPRGVSVTFTTTIQLPTQPNKVFEFLRSGDQRNQWDFLSVNCRTNEKARVRTGRDPGNCVSIVTIDNSPLIFYLQESRTNAAGSYVVYSPIDLFALNSVFGGENTDNIQMLASGFTILPDRPRKNGEEASGTLLTIAFQILDDFASTPEYLPPMSVTTVYTILTETVLLLRASFLQ</sequence>
<dbReference type="InterPro" id="IPR057993">
    <property type="entry name" value="HD-Zip_IV_C"/>
</dbReference>
<feature type="compositionally biased region" description="Low complexity" evidence="6">
    <location>
        <begin position="1"/>
        <end position="16"/>
    </location>
</feature>
<dbReference type="InterPro" id="IPR023393">
    <property type="entry name" value="START-like_dom_sf"/>
</dbReference>
<evidence type="ECO:0000259" key="7">
    <source>
        <dbReference type="PROSITE" id="PS50848"/>
    </source>
</evidence>
<gene>
    <name evidence="8" type="ORF">CEY00_Acc19431</name>
</gene>
<dbReference type="InterPro" id="IPR002913">
    <property type="entry name" value="START_lipid-bd_dom"/>
</dbReference>
<dbReference type="PANTHER" id="PTHR45654">
    <property type="entry name" value="HOMEOBOX-LEUCINE ZIPPER PROTEIN MERISTEM L1"/>
    <property type="match status" value="1"/>
</dbReference>
<dbReference type="OMA" id="SAKRWML"/>
<dbReference type="Pfam" id="PF01852">
    <property type="entry name" value="START"/>
    <property type="match status" value="1"/>
</dbReference>
<dbReference type="Gramene" id="PSS06158">
    <property type="protein sequence ID" value="PSS06158"/>
    <property type="gene ID" value="CEY00_Acc19431"/>
</dbReference>
<keyword evidence="2 8" id="KW-0238">DNA-binding</keyword>
<dbReference type="STRING" id="1590841.A0A2R6QDF5"/>
<keyword evidence="9" id="KW-1185">Reference proteome</keyword>
<evidence type="ECO:0000256" key="5">
    <source>
        <dbReference type="ARBA" id="ARBA00023242"/>
    </source>
</evidence>
<reference evidence="9" key="2">
    <citation type="journal article" date="2018" name="BMC Genomics">
        <title>A manually annotated Actinidia chinensis var. chinensis (kiwifruit) genome highlights the challenges associated with draft genomes and gene prediction in plants.</title>
        <authorList>
            <person name="Pilkington S.M."/>
            <person name="Crowhurst R."/>
            <person name="Hilario E."/>
            <person name="Nardozza S."/>
            <person name="Fraser L."/>
            <person name="Peng Y."/>
            <person name="Gunaseelan K."/>
            <person name="Simpson R."/>
            <person name="Tahir J."/>
            <person name="Deroles S.C."/>
            <person name="Templeton K."/>
            <person name="Luo Z."/>
            <person name="Davy M."/>
            <person name="Cheng C."/>
            <person name="McNeilage M."/>
            <person name="Scaglione D."/>
            <person name="Liu Y."/>
            <person name="Zhang Q."/>
            <person name="Datson P."/>
            <person name="De Silva N."/>
            <person name="Gardiner S.E."/>
            <person name="Bassett H."/>
            <person name="Chagne D."/>
            <person name="McCallum J."/>
            <person name="Dzierzon H."/>
            <person name="Deng C."/>
            <person name="Wang Y.Y."/>
            <person name="Barron L."/>
            <person name="Manako K."/>
            <person name="Bowen J."/>
            <person name="Foster T.M."/>
            <person name="Erridge Z.A."/>
            <person name="Tiffin H."/>
            <person name="Waite C.N."/>
            <person name="Davies K.M."/>
            <person name="Grierson E.P."/>
            <person name="Laing W.A."/>
            <person name="Kirk R."/>
            <person name="Chen X."/>
            <person name="Wood M."/>
            <person name="Montefiori M."/>
            <person name="Brummell D.A."/>
            <person name="Schwinn K.E."/>
            <person name="Catanach A."/>
            <person name="Fullerton C."/>
            <person name="Li D."/>
            <person name="Meiyalaghan S."/>
            <person name="Nieuwenhuizen N."/>
            <person name="Read N."/>
            <person name="Prakash R."/>
            <person name="Hunter D."/>
            <person name="Zhang H."/>
            <person name="McKenzie M."/>
            <person name="Knabel M."/>
            <person name="Harris A."/>
            <person name="Allan A.C."/>
            <person name="Gleave A."/>
            <person name="Chen A."/>
            <person name="Janssen B.J."/>
            <person name="Plunkett B."/>
            <person name="Ampomah-Dwamena C."/>
            <person name="Voogd C."/>
            <person name="Leif D."/>
            <person name="Lafferty D."/>
            <person name="Souleyre E.J.F."/>
            <person name="Varkonyi-Gasic E."/>
            <person name="Gambi F."/>
            <person name="Hanley J."/>
            <person name="Yao J.L."/>
            <person name="Cheung J."/>
            <person name="David K.M."/>
            <person name="Warren B."/>
            <person name="Marsh K."/>
            <person name="Snowden K.C."/>
            <person name="Lin-Wang K."/>
            <person name="Brian L."/>
            <person name="Martinez-Sanchez M."/>
            <person name="Wang M."/>
            <person name="Ileperuma N."/>
            <person name="Macnee N."/>
            <person name="Campin R."/>
            <person name="McAtee P."/>
            <person name="Drummond R.S.M."/>
            <person name="Espley R.V."/>
            <person name="Ireland H.S."/>
            <person name="Wu R."/>
            <person name="Atkinson R.G."/>
            <person name="Karunairetnam S."/>
            <person name="Bulley S."/>
            <person name="Chunkath S."/>
            <person name="Hanley Z."/>
            <person name="Storey R."/>
            <person name="Thrimawithana A.H."/>
            <person name="Thomson S."/>
            <person name="David C."/>
            <person name="Testolin R."/>
            <person name="Huang H."/>
            <person name="Hellens R.P."/>
            <person name="Schaffer R.J."/>
        </authorList>
    </citation>
    <scope>NUCLEOTIDE SEQUENCE [LARGE SCALE GENOMIC DNA]</scope>
    <source>
        <strain evidence="9">cv. Red5</strain>
    </source>
</reference>
<feature type="compositionally biased region" description="Polar residues" evidence="6">
    <location>
        <begin position="22"/>
        <end position="36"/>
    </location>
</feature>
<proteinExistence type="predicted"/>
<dbReference type="SUPFAM" id="SSF55961">
    <property type="entry name" value="Bet v1-like"/>
    <property type="match status" value="2"/>
</dbReference>
<evidence type="ECO:0000256" key="4">
    <source>
        <dbReference type="ARBA" id="ARBA00023163"/>
    </source>
</evidence>
<dbReference type="PROSITE" id="PS50848">
    <property type="entry name" value="START"/>
    <property type="match status" value="1"/>
</dbReference>
<keyword evidence="3 8" id="KW-0371">Homeobox</keyword>
<evidence type="ECO:0000313" key="8">
    <source>
        <dbReference type="EMBL" id="PSS06158.1"/>
    </source>
</evidence>
<name>A0A2R6QDF5_ACTCC</name>
<dbReference type="Gene3D" id="3.30.530.20">
    <property type="match status" value="1"/>
</dbReference>
<protein>
    <submittedName>
        <fullName evidence="8">Homeobox-leucine zipper protein PROTODERMAL FACTOR like</fullName>
    </submittedName>
</protein>
<dbReference type="CDD" id="cd08875">
    <property type="entry name" value="START_ArGLABRA2_like"/>
    <property type="match status" value="1"/>
</dbReference>
<dbReference type="GO" id="GO:0003677">
    <property type="term" value="F:DNA binding"/>
    <property type="evidence" value="ECO:0007669"/>
    <property type="project" value="UniProtKB-KW"/>
</dbReference>
<comment type="caution">
    <text evidence="8">The sequence shown here is derived from an EMBL/GenBank/DDBJ whole genome shotgun (WGS) entry which is preliminary data.</text>
</comment>
<dbReference type="GO" id="GO:0008289">
    <property type="term" value="F:lipid binding"/>
    <property type="evidence" value="ECO:0007669"/>
    <property type="project" value="InterPro"/>
</dbReference>